<sequence>MKTLLILLSLLGWFALAAQFYLQISAHLATLAESITRYFSYFTILSNLIVAICSTVLWLAPGSRAGQFFARTQTATAIAVYISIVALIYNGVLRSLWQPEGLQKLLDNLLHLVIPLLFVLYWGIFVPKASLQWKNVYAWLLYPLCYILYILTRGSFSGFYPYPFINVTEIGMTQTLINSVGVAALFMVVSFIFIGIGKGMSRKNN</sequence>
<evidence type="ECO:0000313" key="3">
    <source>
        <dbReference type="Proteomes" id="UP000676386"/>
    </source>
</evidence>
<keyword evidence="1" id="KW-1133">Transmembrane helix</keyword>
<name>A0ABS5J974_9BACT</name>
<feature type="transmembrane region" description="Helical" evidence="1">
    <location>
        <begin position="68"/>
        <end position="89"/>
    </location>
</feature>
<dbReference type="NCBIfam" id="NF038065">
    <property type="entry name" value="Pr6Pr"/>
    <property type="match status" value="1"/>
</dbReference>
<dbReference type="EMBL" id="JAGTXB010000024">
    <property type="protein sequence ID" value="MBS0031630.1"/>
    <property type="molecule type" value="Genomic_DNA"/>
</dbReference>
<evidence type="ECO:0000256" key="1">
    <source>
        <dbReference type="SAM" id="Phobius"/>
    </source>
</evidence>
<proteinExistence type="predicted"/>
<dbReference type="RefSeq" id="WP_211976794.1">
    <property type="nucleotide sequence ID" value="NZ_CBFHAM010000060.1"/>
</dbReference>
<keyword evidence="1" id="KW-0472">Membrane</keyword>
<organism evidence="2 3">
    <name type="scientific">Chitinophaga hostae</name>
    <dbReference type="NCBI Taxonomy" id="2831022"/>
    <lineage>
        <taxon>Bacteria</taxon>
        <taxon>Pseudomonadati</taxon>
        <taxon>Bacteroidota</taxon>
        <taxon>Chitinophagia</taxon>
        <taxon>Chitinophagales</taxon>
        <taxon>Chitinophagaceae</taxon>
        <taxon>Chitinophaga</taxon>
    </lineage>
</organism>
<dbReference type="Proteomes" id="UP000676386">
    <property type="component" value="Unassembled WGS sequence"/>
</dbReference>
<comment type="caution">
    <text evidence="2">The sequence shown here is derived from an EMBL/GenBank/DDBJ whole genome shotgun (WGS) entry which is preliminary data.</text>
</comment>
<dbReference type="InterPro" id="IPR049713">
    <property type="entry name" value="Pr6Pr-like"/>
</dbReference>
<gene>
    <name evidence="2" type="ORF">KE626_30145</name>
</gene>
<feature type="transmembrane region" description="Helical" evidence="1">
    <location>
        <begin position="137"/>
        <end position="156"/>
    </location>
</feature>
<reference evidence="2 3" key="1">
    <citation type="submission" date="2021-04" db="EMBL/GenBank/DDBJ databases">
        <title>Chitinophaga sp. nov., isolated from the rhizosphere soil.</title>
        <authorList>
            <person name="He S."/>
        </authorList>
    </citation>
    <scope>NUCLEOTIDE SEQUENCE [LARGE SCALE GENOMIC DNA]</scope>
    <source>
        <strain evidence="2 3">2R12</strain>
    </source>
</reference>
<keyword evidence="3" id="KW-1185">Reference proteome</keyword>
<feature type="transmembrane region" description="Helical" evidence="1">
    <location>
        <begin position="41"/>
        <end position="61"/>
    </location>
</feature>
<keyword evidence="1" id="KW-0812">Transmembrane</keyword>
<feature type="transmembrane region" description="Helical" evidence="1">
    <location>
        <begin position="176"/>
        <end position="196"/>
    </location>
</feature>
<protein>
    <submittedName>
        <fullName evidence="2">Pr6Pr family membrane protein</fullName>
    </submittedName>
</protein>
<feature type="transmembrane region" description="Helical" evidence="1">
    <location>
        <begin position="109"/>
        <end position="125"/>
    </location>
</feature>
<accession>A0ABS5J974</accession>
<evidence type="ECO:0000313" key="2">
    <source>
        <dbReference type="EMBL" id="MBS0031630.1"/>
    </source>
</evidence>